<evidence type="ECO:0000256" key="4">
    <source>
        <dbReference type="ARBA" id="ARBA00022574"/>
    </source>
</evidence>
<evidence type="ECO:0000259" key="7">
    <source>
        <dbReference type="Pfam" id="PF24106"/>
    </source>
</evidence>
<feature type="compositionally biased region" description="Basic and acidic residues" evidence="6">
    <location>
        <begin position="342"/>
        <end position="355"/>
    </location>
</feature>
<feature type="compositionally biased region" description="Polar residues" evidence="6">
    <location>
        <begin position="21"/>
        <end position="33"/>
    </location>
</feature>
<feature type="domain" description="EDC4-like protein pdc1 beta-propeller" evidence="7">
    <location>
        <begin position="547"/>
        <end position="866"/>
    </location>
</feature>
<comment type="caution">
    <text evidence="8">The sequence shown here is derived from an EMBL/GenBank/DDBJ whole genome shotgun (WGS) entry which is preliminary data.</text>
</comment>
<keyword evidence="4" id="KW-0853">WD repeat</keyword>
<feature type="region of interest" description="Disordered" evidence="6">
    <location>
        <begin position="1561"/>
        <end position="1589"/>
    </location>
</feature>
<feature type="region of interest" description="Disordered" evidence="6">
    <location>
        <begin position="223"/>
        <end position="387"/>
    </location>
</feature>
<evidence type="ECO:0000313" key="8">
    <source>
        <dbReference type="EMBL" id="TVY40317.1"/>
    </source>
</evidence>
<dbReference type="PANTHER" id="PTHR15598:SF5">
    <property type="entry name" value="ENHANCER OF MRNA-DECAPPING PROTEIN 4"/>
    <property type="match status" value="1"/>
</dbReference>
<feature type="region of interest" description="Disordered" evidence="6">
    <location>
        <begin position="1"/>
        <end position="81"/>
    </location>
</feature>
<dbReference type="InterPro" id="IPR055393">
    <property type="entry name" value="Beta-prop_EDC4L"/>
</dbReference>
<feature type="region of interest" description="Disordered" evidence="6">
    <location>
        <begin position="120"/>
        <end position="210"/>
    </location>
</feature>
<reference evidence="8 9" key="1">
    <citation type="submission" date="2018-05" db="EMBL/GenBank/DDBJ databases">
        <title>Genome sequencing and assembly of the regulated plant pathogen Lachnellula willkommii and related sister species for the development of diagnostic species identification markers.</title>
        <authorList>
            <person name="Giroux E."/>
            <person name="Bilodeau G."/>
        </authorList>
    </citation>
    <scope>NUCLEOTIDE SEQUENCE [LARGE SCALE GENOMIC DNA]</scope>
    <source>
        <strain evidence="8 9">CBS 197.66</strain>
    </source>
</reference>
<proteinExistence type="inferred from homology"/>
<evidence type="ECO:0000256" key="3">
    <source>
        <dbReference type="ARBA" id="ARBA00022490"/>
    </source>
</evidence>
<feature type="region of interest" description="Disordered" evidence="6">
    <location>
        <begin position="1360"/>
        <end position="1394"/>
    </location>
</feature>
<feature type="compositionally biased region" description="Polar residues" evidence="6">
    <location>
        <begin position="256"/>
        <end position="278"/>
    </location>
</feature>
<accession>A0A8H8UD16</accession>
<dbReference type="EMBL" id="QGMJ01000184">
    <property type="protein sequence ID" value="TVY40317.1"/>
    <property type="molecule type" value="Genomic_DNA"/>
</dbReference>
<evidence type="ECO:0000256" key="2">
    <source>
        <dbReference type="ARBA" id="ARBA00009639"/>
    </source>
</evidence>
<dbReference type="GO" id="GO:0031087">
    <property type="term" value="P:deadenylation-independent decapping of nuclear-transcribed mRNA"/>
    <property type="evidence" value="ECO:0007669"/>
    <property type="project" value="InterPro"/>
</dbReference>
<feature type="compositionally biased region" description="Low complexity" evidence="6">
    <location>
        <begin position="34"/>
        <end position="43"/>
    </location>
</feature>
<dbReference type="OrthoDB" id="21128at2759"/>
<feature type="compositionally biased region" description="Gly residues" evidence="6">
    <location>
        <begin position="1"/>
        <end position="12"/>
    </location>
</feature>
<organism evidence="8 9">
    <name type="scientific">Lachnellula subtilissima</name>
    <dbReference type="NCBI Taxonomy" id="602034"/>
    <lineage>
        <taxon>Eukaryota</taxon>
        <taxon>Fungi</taxon>
        <taxon>Dikarya</taxon>
        <taxon>Ascomycota</taxon>
        <taxon>Pezizomycotina</taxon>
        <taxon>Leotiomycetes</taxon>
        <taxon>Helotiales</taxon>
        <taxon>Lachnaceae</taxon>
        <taxon>Lachnellula</taxon>
    </lineage>
</organism>
<evidence type="ECO:0000256" key="5">
    <source>
        <dbReference type="ARBA" id="ARBA00022737"/>
    </source>
</evidence>
<dbReference type="SUPFAM" id="SSF50978">
    <property type="entry name" value="WD40 repeat-like"/>
    <property type="match status" value="1"/>
</dbReference>
<feature type="compositionally biased region" description="Polar residues" evidence="6">
    <location>
        <begin position="120"/>
        <end position="132"/>
    </location>
</feature>
<dbReference type="GO" id="GO:0000932">
    <property type="term" value="C:P-body"/>
    <property type="evidence" value="ECO:0007669"/>
    <property type="project" value="UniProtKB-SubCell"/>
</dbReference>
<feature type="compositionally biased region" description="Basic and acidic residues" evidence="6">
    <location>
        <begin position="1014"/>
        <end position="1028"/>
    </location>
</feature>
<feature type="compositionally biased region" description="Basic and acidic residues" evidence="6">
    <location>
        <begin position="1362"/>
        <end position="1374"/>
    </location>
</feature>
<feature type="compositionally biased region" description="Polar residues" evidence="6">
    <location>
        <begin position="1083"/>
        <end position="1100"/>
    </location>
</feature>
<dbReference type="Gene3D" id="2.130.10.10">
    <property type="entry name" value="YVTN repeat-like/Quinoprotein amine dehydrogenase"/>
    <property type="match status" value="1"/>
</dbReference>
<dbReference type="FunFam" id="2.130.10.10:FF:000817">
    <property type="entry name" value="WGS project CABT00000000 data, contig 2.15"/>
    <property type="match status" value="1"/>
</dbReference>
<comment type="subcellular location">
    <subcellularLocation>
        <location evidence="1">Cytoplasm</location>
        <location evidence="1">P-body</location>
    </subcellularLocation>
</comment>
<dbReference type="Pfam" id="PF24106">
    <property type="entry name" value="Beta-prop_EDC4L"/>
    <property type="match status" value="1"/>
</dbReference>
<name>A0A8H8UD16_9HELO</name>
<evidence type="ECO:0000313" key="9">
    <source>
        <dbReference type="Proteomes" id="UP000462212"/>
    </source>
</evidence>
<keyword evidence="9" id="KW-1185">Reference proteome</keyword>
<dbReference type="InterPro" id="IPR036322">
    <property type="entry name" value="WD40_repeat_dom_sf"/>
</dbReference>
<keyword evidence="5" id="KW-0677">Repeat</keyword>
<feature type="compositionally biased region" description="Low complexity" evidence="6">
    <location>
        <begin position="1375"/>
        <end position="1388"/>
    </location>
</feature>
<dbReference type="Proteomes" id="UP000462212">
    <property type="component" value="Unassembled WGS sequence"/>
</dbReference>
<comment type="similarity">
    <text evidence="2">Belongs to the WD repeat EDC4 family.</text>
</comment>
<evidence type="ECO:0000256" key="6">
    <source>
        <dbReference type="SAM" id="MobiDB-lite"/>
    </source>
</evidence>
<protein>
    <recommendedName>
        <fullName evidence="7">EDC4-like protein pdc1 beta-propeller domain-containing protein</fullName>
    </recommendedName>
</protein>
<feature type="compositionally biased region" description="Polar residues" evidence="6">
    <location>
        <begin position="44"/>
        <end position="66"/>
    </location>
</feature>
<dbReference type="PANTHER" id="PTHR15598">
    <property type="entry name" value="ENHANCER OF MRNA-DECAPPING PROTEIN 4"/>
    <property type="match status" value="1"/>
</dbReference>
<feature type="compositionally biased region" description="Polar residues" evidence="6">
    <location>
        <begin position="177"/>
        <end position="202"/>
    </location>
</feature>
<dbReference type="InterPro" id="IPR015943">
    <property type="entry name" value="WD40/YVTN_repeat-like_dom_sf"/>
</dbReference>
<dbReference type="InterPro" id="IPR045152">
    <property type="entry name" value="EDC4-like"/>
</dbReference>
<feature type="region of interest" description="Disordered" evidence="6">
    <location>
        <begin position="994"/>
        <end position="1100"/>
    </location>
</feature>
<gene>
    <name evidence="8" type="ORF">LSUB1_G003188</name>
</gene>
<feature type="compositionally biased region" description="Polar residues" evidence="6">
    <location>
        <begin position="1046"/>
        <end position="1058"/>
    </location>
</feature>
<keyword evidence="3" id="KW-0963">Cytoplasm</keyword>
<evidence type="ECO:0000256" key="1">
    <source>
        <dbReference type="ARBA" id="ARBA00004201"/>
    </source>
</evidence>
<sequence>MSGYPGSGGEGNGLDSLFAQLRQQQTKQPNLEPSYSYYNNNSNAFYGQPSQPQQPHGYQQPSVSSPLPTPPIGAQSQPHHSSAILSPVETPVQRVPAASGGASNADRTSNLLNLLKFSQPSSAASHNQTTPIGTPLPPSREPSFGSRSNFGVPDIQGQVGASNHGHGGSDLLAALMGSQQAKPAQQPVSSFATVPQTSQSTFGAAPASPSADTQAYLLQLLNQPKPPQSDNTPQLKPAKVLTPPSKGSSEGDVRDLTQTLQDVSLDMSMTGSAATESIPSHAKENVRQPTPKSGPGLFTYVNPFEQLAASSPRIRTPKSSNPGLGATSAPIPAMQILKHPRHESPENTRRVDERSGISSPAHTKRKLETSSQQSSAPPTPLPDGRTPLEALIGIGAAGNKETVQDALSGVGNQVDKQVQEAIARAERDGSQAAIEQDLSDMLDATTEREFEDAAQDAAKLIHKELKKQENEGALDSLPTPIAEEVRDIIGDAAHGHIVDSWESADAEDSPIKEEEQNIVKVYNFPMKPWISITIKSTEETRPIFPEDSIDRTLCTASPNFIVYGMSKNGGVRIIRQTDGKDARIFTETHDRIFSVVTSSAPVDQKESIISTGISGTVYWTMIKDGEGDHLDDPNPEMYGFALPPITTQDTESPGGLLKTRARKSAAHPDFFAVGRGKYIHIIWPSVILKKSYLKNGKNRTVDIEKYLGQLSLKINTGKAGKDFTFSEDDTMIVSLDKAGRVKFWDVRSLTSLDILSNPSQSAHVEVKEPVTTFTTTSPNEKAWPTSVLFVDKLRPYQRGGALRYVIVGMKQNHTLQLWDLALGKPVQEIHLPHSKESDAVCSVVYHAATGMIVVGHPTRNSIYFLHLSAPKYNLPRGVTQAEYMERLNADDPTVPKPDSTAVISGMREYSFADKGNLRSLDILQSPTTPPIDGEPVTLFELYAMHSKGVTCLLIKQADLGWTSDSKVLHPVIADKAGVISIEVLKDIPSTLIPEASEPIPAQTPLPTRIVPRPAPKESAKETPKKPSHAEASSSKVEDKAEKKESATFNGGSAQSSVPEKSEKKKRRKAGSSSETTPGPSTTQPAQSSKTIVLDPSSHSRNGMAAKSIAIANAAANAINEPGAVGSQNLSDGAIKSIETRITAEVKKALGTSFDSLYQTIADDRRTQAAVSDAKQDAMLRLVSSTLSENIEATLGRIISSSIETSVLPAISDVTVKAVNEQVGTKLNSHLTQSLPKELKKNLPDAVGRALQQPQLLKLMSDSLAKSVSFQVEEQFAVLLQNVVTPAFTNLAIATSQKVANDVQQQAAQQIDTIQRERQADNAKIGQLTQLVTSLTETISSMASAQTEFQGQFLRLQNQAAADRQRARQAEESRDSVSNPSNTGGNSSNALVRPVVEKTPEELEYEEMYESIKGAMDAGQYESAVIQWLQTRREQEFFANYFAGFNPAFIRHLTPLLLLSLGATISIEMNDAFLEQRIGWLEMVLTSFYEQSNNLVSFLYSHNSQLLLIQCQEDQVRELIPKIMGIYIQRLEHLFMRISNLSAHDPALKRLSTMVALANRINGEQGRDPNLPNAMPSPAASMMGHSRQFS</sequence>
<feature type="compositionally biased region" description="Low complexity" evidence="6">
    <location>
        <begin position="1070"/>
        <end position="1082"/>
    </location>
</feature>
<feature type="compositionally biased region" description="Basic and acidic residues" evidence="6">
    <location>
        <begin position="1035"/>
        <end position="1045"/>
    </location>
</feature>